<gene>
    <name evidence="2" type="ORF">COEREDRAFT_6906</name>
</gene>
<sequence length="286" mass="31265">MAPRAFYRAPIPSFVPPSDSTNTGTSTIVTTSPHLVADVSYTPPTHIHIQTLKHESNNLPDCVLDSPHSELDIEIAHPSVDITSYTSTGLADVSSLINPASYDNNFPGNEQLFATQHGAIQTESVCDDNIGRLVAGHLMSIKRVVEELQAENSQLKAQLAILTTSLELRNNESLSDEGYNEEYIEDYSDDCENGCNEDCDGSCSESGDKNYAEDCTKSSDGSYIENCDGDYVKGSDGNWSGDCDWDCDISTTGTCSSLILEMAAINKKCDYILQELDREELLSKEF</sequence>
<organism evidence="2 3">
    <name type="scientific">Coemansia reversa (strain ATCC 12441 / NRRL 1564)</name>
    <dbReference type="NCBI Taxonomy" id="763665"/>
    <lineage>
        <taxon>Eukaryota</taxon>
        <taxon>Fungi</taxon>
        <taxon>Fungi incertae sedis</taxon>
        <taxon>Zoopagomycota</taxon>
        <taxon>Kickxellomycotina</taxon>
        <taxon>Kickxellomycetes</taxon>
        <taxon>Kickxellales</taxon>
        <taxon>Kickxellaceae</taxon>
        <taxon>Coemansia</taxon>
    </lineage>
</organism>
<name>A0A2G5BGR7_COERN</name>
<dbReference type="Proteomes" id="UP000242474">
    <property type="component" value="Unassembled WGS sequence"/>
</dbReference>
<evidence type="ECO:0000313" key="3">
    <source>
        <dbReference type="Proteomes" id="UP000242474"/>
    </source>
</evidence>
<evidence type="ECO:0000313" key="2">
    <source>
        <dbReference type="EMBL" id="PIA18172.1"/>
    </source>
</evidence>
<dbReference type="EMBL" id="KZ303491">
    <property type="protein sequence ID" value="PIA18172.1"/>
    <property type="molecule type" value="Genomic_DNA"/>
</dbReference>
<keyword evidence="3" id="KW-1185">Reference proteome</keyword>
<accession>A0A2G5BGR7</accession>
<keyword evidence="1" id="KW-0175">Coiled coil</keyword>
<dbReference type="STRING" id="763665.A0A2G5BGR7"/>
<dbReference type="OrthoDB" id="10637750at2759"/>
<feature type="coiled-coil region" evidence="1">
    <location>
        <begin position="138"/>
        <end position="165"/>
    </location>
</feature>
<reference evidence="2 3" key="1">
    <citation type="journal article" date="2015" name="Genome Biol. Evol.">
        <title>Phylogenomic analyses indicate that early fungi evolved digesting cell walls of algal ancestors of land plants.</title>
        <authorList>
            <person name="Chang Y."/>
            <person name="Wang S."/>
            <person name="Sekimoto S."/>
            <person name="Aerts A.L."/>
            <person name="Choi C."/>
            <person name="Clum A."/>
            <person name="LaButti K.M."/>
            <person name="Lindquist E.A."/>
            <person name="Yee Ngan C."/>
            <person name="Ohm R.A."/>
            <person name="Salamov A.A."/>
            <person name="Grigoriev I.V."/>
            <person name="Spatafora J.W."/>
            <person name="Berbee M.L."/>
        </authorList>
    </citation>
    <scope>NUCLEOTIDE SEQUENCE [LARGE SCALE GENOMIC DNA]</scope>
    <source>
        <strain evidence="2 3">NRRL 1564</strain>
    </source>
</reference>
<proteinExistence type="predicted"/>
<dbReference type="AlphaFoldDB" id="A0A2G5BGR7"/>
<evidence type="ECO:0000256" key="1">
    <source>
        <dbReference type="SAM" id="Coils"/>
    </source>
</evidence>
<protein>
    <submittedName>
        <fullName evidence="2">Uncharacterized protein</fullName>
    </submittedName>
</protein>